<accession>A0ABR5ACZ3</accession>
<proteinExistence type="predicted"/>
<dbReference type="Proteomes" id="UP000031967">
    <property type="component" value="Unassembled WGS sequence"/>
</dbReference>
<protein>
    <submittedName>
        <fullName evidence="1">Uncharacterized protein</fullName>
    </submittedName>
</protein>
<reference evidence="1 2" key="1">
    <citation type="submission" date="2014-12" db="EMBL/GenBank/DDBJ databases">
        <title>Draft genome sequence of Paenibacillus kamchatkensis strain B-2647.</title>
        <authorList>
            <person name="Karlyshev A.V."/>
            <person name="Kudryashova E.B."/>
        </authorList>
    </citation>
    <scope>NUCLEOTIDE SEQUENCE [LARGE SCALE GENOMIC DNA]</scope>
    <source>
        <strain evidence="1 2">VKM B-2647</strain>
    </source>
</reference>
<keyword evidence="2" id="KW-1185">Reference proteome</keyword>
<sequence length="91" mass="10495">MEALWNHLDDEQIHDLSVKIRSSISPHAMMIFLHYMLPAISHADRFVILSDMKRFAPREFYEAVFQLAESRLEQQSFSALKSALDTIEAAS</sequence>
<name>A0ABR5ACZ3_9BACL</name>
<evidence type="ECO:0000313" key="2">
    <source>
        <dbReference type="Proteomes" id="UP000031967"/>
    </source>
</evidence>
<comment type="caution">
    <text evidence="1">The sequence shown here is derived from an EMBL/GenBank/DDBJ whole genome shotgun (WGS) entry which is preliminary data.</text>
</comment>
<evidence type="ECO:0000313" key="1">
    <source>
        <dbReference type="EMBL" id="KIL38882.1"/>
    </source>
</evidence>
<dbReference type="EMBL" id="JXAK01000049">
    <property type="protein sequence ID" value="KIL38882.1"/>
    <property type="molecule type" value="Genomic_DNA"/>
</dbReference>
<organism evidence="1 2">
    <name type="scientific">Gordoniibacillus kamchatkensis</name>
    <dbReference type="NCBI Taxonomy" id="1590651"/>
    <lineage>
        <taxon>Bacteria</taxon>
        <taxon>Bacillati</taxon>
        <taxon>Bacillota</taxon>
        <taxon>Bacilli</taxon>
        <taxon>Bacillales</taxon>
        <taxon>Paenibacillaceae</taxon>
        <taxon>Gordoniibacillus</taxon>
    </lineage>
</organism>
<gene>
    <name evidence="1" type="ORF">SD70_23775</name>
</gene>